<proteinExistence type="predicted"/>
<evidence type="ECO:0000313" key="1">
    <source>
        <dbReference type="EMBL" id="DAE07288.1"/>
    </source>
</evidence>
<reference evidence="1" key="1">
    <citation type="journal article" date="2021" name="Proc. Natl. Acad. Sci. U.S.A.">
        <title>A Catalog of Tens of Thousands of Viruses from Human Metagenomes Reveals Hidden Associations with Chronic Diseases.</title>
        <authorList>
            <person name="Tisza M.J."/>
            <person name="Buck C.B."/>
        </authorList>
    </citation>
    <scope>NUCLEOTIDE SEQUENCE</scope>
    <source>
        <strain evidence="1">CtOSJ35</strain>
    </source>
</reference>
<accession>A0A8S5PKL2</accession>
<sequence>MIKQEVIWHSMKDGFRNSCKEVWVLFRNGFTDKLEVQRICRIFDVVEDEGWFFEDWYEVDFDSATYTPIAWTEAFNQDMLKTLEEDIVSGNADIMS</sequence>
<dbReference type="EMBL" id="BK015447">
    <property type="protein sequence ID" value="DAE07288.1"/>
    <property type="molecule type" value="Genomic_DNA"/>
</dbReference>
<protein>
    <submittedName>
        <fullName evidence="1">Uncharacterized protein</fullName>
    </submittedName>
</protein>
<name>A0A8S5PKL2_9CAUD</name>
<organism evidence="1">
    <name type="scientific">Siphoviridae sp. ctOSJ35</name>
    <dbReference type="NCBI Taxonomy" id="2825479"/>
    <lineage>
        <taxon>Viruses</taxon>
        <taxon>Duplodnaviria</taxon>
        <taxon>Heunggongvirae</taxon>
        <taxon>Uroviricota</taxon>
        <taxon>Caudoviricetes</taxon>
    </lineage>
</organism>